<gene>
    <name evidence="1" type="ORF">HKI87_10g62830</name>
</gene>
<evidence type="ECO:0000313" key="2">
    <source>
        <dbReference type="Proteomes" id="UP001472866"/>
    </source>
</evidence>
<proteinExistence type="predicted"/>
<dbReference type="EMBL" id="CP151510">
    <property type="protein sequence ID" value="WZN64726.1"/>
    <property type="molecule type" value="Genomic_DNA"/>
</dbReference>
<dbReference type="GO" id="GO:0031390">
    <property type="term" value="C:Ctf18 RFC-like complex"/>
    <property type="evidence" value="ECO:0007669"/>
    <property type="project" value="InterPro"/>
</dbReference>
<keyword evidence="2" id="KW-1185">Reference proteome</keyword>
<dbReference type="Proteomes" id="UP001472866">
    <property type="component" value="Chromosome 10"/>
</dbReference>
<dbReference type="Pfam" id="PF09696">
    <property type="entry name" value="Ctf8"/>
    <property type="match status" value="1"/>
</dbReference>
<dbReference type="PANTHER" id="PTHR47475">
    <property type="entry name" value="CHROMOSOME TRANSMISSION FIDELITY PROTEIN 8"/>
    <property type="match status" value="1"/>
</dbReference>
<name>A0AAX4PG23_9CHLO</name>
<evidence type="ECO:0000313" key="1">
    <source>
        <dbReference type="EMBL" id="WZN64726.1"/>
    </source>
</evidence>
<organism evidence="1 2">
    <name type="scientific">Chloropicon roscoffensis</name>
    <dbReference type="NCBI Taxonomy" id="1461544"/>
    <lineage>
        <taxon>Eukaryota</taxon>
        <taxon>Viridiplantae</taxon>
        <taxon>Chlorophyta</taxon>
        <taxon>Chloropicophyceae</taxon>
        <taxon>Chloropicales</taxon>
        <taxon>Chloropicaceae</taxon>
        <taxon>Chloropicon</taxon>
    </lineage>
</organism>
<dbReference type="GO" id="GO:0007064">
    <property type="term" value="P:mitotic sister chromatid cohesion"/>
    <property type="evidence" value="ECO:0007669"/>
    <property type="project" value="InterPro"/>
</dbReference>
<dbReference type="InterPro" id="IPR018607">
    <property type="entry name" value="Ctf8"/>
</dbReference>
<protein>
    <submittedName>
        <fullName evidence="1">Uncharacterized protein</fullName>
    </submittedName>
</protein>
<dbReference type="PANTHER" id="PTHR47475:SF2">
    <property type="entry name" value="CHROMOSOME TRANSMISSION FIDELITY PROTEIN 8"/>
    <property type="match status" value="1"/>
</dbReference>
<dbReference type="AlphaFoldDB" id="A0AAX4PG23"/>
<sequence length="144" mass="16059">MVVVPIQLAEKGRGGDGMLPEWAALEFQGELKKWKRVKRGKDDAIAKDAADLRLFASSFVAGLKFGLFEVDKKDETKATVIIGHHKLEGEKVTLSKPLAVLKKRREGTGDGPDGDGRVKYDVEGVIRWKFIFKERPRLLISKGK</sequence>
<reference evidence="1 2" key="1">
    <citation type="submission" date="2024-03" db="EMBL/GenBank/DDBJ databases">
        <title>Complete genome sequence of the green alga Chloropicon roscoffensis RCC1871.</title>
        <authorList>
            <person name="Lemieux C."/>
            <person name="Pombert J.-F."/>
            <person name="Otis C."/>
            <person name="Turmel M."/>
        </authorList>
    </citation>
    <scope>NUCLEOTIDE SEQUENCE [LARGE SCALE GENOMIC DNA]</scope>
    <source>
        <strain evidence="1 2">RCC1871</strain>
    </source>
</reference>
<accession>A0AAX4PG23</accession>